<organism evidence="1 2">
    <name type="scientific">Hyphomicrobium facile</name>
    <dbReference type="NCBI Taxonomy" id="51670"/>
    <lineage>
        <taxon>Bacteria</taxon>
        <taxon>Pseudomonadati</taxon>
        <taxon>Pseudomonadota</taxon>
        <taxon>Alphaproteobacteria</taxon>
        <taxon>Hyphomicrobiales</taxon>
        <taxon>Hyphomicrobiaceae</taxon>
        <taxon>Hyphomicrobium</taxon>
    </lineage>
</organism>
<keyword evidence="2" id="KW-1185">Reference proteome</keyword>
<dbReference type="Proteomes" id="UP000199423">
    <property type="component" value="Unassembled WGS sequence"/>
</dbReference>
<name>A0A1I7NT72_9HYPH</name>
<evidence type="ECO:0000313" key="2">
    <source>
        <dbReference type="Proteomes" id="UP000199423"/>
    </source>
</evidence>
<sequence>MWREGNSPVGAWIEARFEPREAALEFVERALAASGKTRLLPYLIKPSRIAGIAPLEVHRADLEPAGNPDVDGVVLGQGTPCGAWRWFVKERDGHDFFVFALRLGFAKPAAMRECGCLTPDAIRD</sequence>
<dbReference type="AlphaFoldDB" id="A0A1I7NT72"/>
<gene>
    <name evidence="1" type="ORF">SAMN04488557_3350</name>
</gene>
<evidence type="ECO:0000313" key="1">
    <source>
        <dbReference type="EMBL" id="SFV37810.1"/>
    </source>
</evidence>
<protein>
    <submittedName>
        <fullName evidence="1">Uncharacterized protein</fullName>
    </submittedName>
</protein>
<dbReference type="EMBL" id="FPCH01000003">
    <property type="protein sequence ID" value="SFV37810.1"/>
    <property type="molecule type" value="Genomic_DNA"/>
</dbReference>
<proteinExistence type="predicted"/>
<accession>A0A1I7NT72</accession>
<reference evidence="2" key="1">
    <citation type="submission" date="2016-10" db="EMBL/GenBank/DDBJ databases">
        <authorList>
            <person name="Varghese N."/>
            <person name="Submissions S."/>
        </authorList>
    </citation>
    <scope>NUCLEOTIDE SEQUENCE [LARGE SCALE GENOMIC DNA]</scope>
    <source>
        <strain evidence="2">DSM 1565</strain>
    </source>
</reference>
<dbReference type="STRING" id="51670.SAMN04488557_3350"/>